<evidence type="ECO:0000259" key="7">
    <source>
        <dbReference type="PROSITE" id="PS51462"/>
    </source>
</evidence>
<keyword evidence="6" id="KW-0464">Manganese</keyword>
<gene>
    <name evidence="8" type="ORF">ACFO0A_13275</name>
</gene>
<evidence type="ECO:0000313" key="8">
    <source>
        <dbReference type="EMBL" id="MFC4296026.1"/>
    </source>
</evidence>
<evidence type="ECO:0000256" key="2">
    <source>
        <dbReference type="ARBA" id="ARBA00001946"/>
    </source>
</evidence>
<comment type="cofactor">
    <cofactor evidence="2">
        <name>Mg(2+)</name>
        <dbReference type="ChEBI" id="CHEBI:18420"/>
    </cofactor>
</comment>
<keyword evidence="9" id="KW-1185">Reference proteome</keyword>
<dbReference type="PANTHER" id="PTHR12318:SF0">
    <property type="entry name" value="ACYL-COENZYME A DIPHOSPHATASE NUDT19"/>
    <property type="match status" value="1"/>
</dbReference>
<keyword evidence="4" id="KW-0378">Hydrolase</keyword>
<evidence type="ECO:0000313" key="9">
    <source>
        <dbReference type="Proteomes" id="UP001595828"/>
    </source>
</evidence>
<protein>
    <submittedName>
        <fullName evidence="8">NUDIX domain-containing protein</fullName>
    </submittedName>
</protein>
<dbReference type="InterPro" id="IPR039121">
    <property type="entry name" value="NUDT19"/>
</dbReference>
<evidence type="ECO:0000256" key="4">
    <source>
        <dbReference type="ARBA" id="ARBA00022801"/>
    </source>
</evidence>
<name>A0ABV8RUU6_9SPHN</name>
<organism evidence="8 9">
    <name type="scientific">Novosphingobium tardum</name>
    <dbReference type="NCBI Taxonomy" id="1538021"/>
    <lineage>
        <taxon>Bacteria</taxon>
        <taxon>Pseudomonadati</taxon>
        <taxon>Pseudomonadota</taxon>
        <taxon>Alphaproteobacteria</taxon>
        <taxon>Sphingomonadales</taxon>
        <taxon>Sphingomonadaceae</taxon>
        <taxon>Novosphingobium</taxon>
    </lineage>
</organism>
<evidence type="ECO:0000256" key="6">
    <source>
        <dbReference type="ARBA" id="ARBA00023211"/>
    </source>
</evidence>
<dbReference type="EMBL" id="JBHSDR010000006">
    <property type="protein sequence ID" value="MFC4296026.1"/>
    <property type="molecule type" value="Genomic_DNA"/>
</dbReference>
<comment type="caution">
    <text evidence="8">The sequence shown here is derived from an EMBL/GenBank/DDBJ whole genome shotgun (WGS) entry which is preliminary data.</text>
</comment>
<dbReference type="PANTHER" id="PTHR12318">
    <property type="entry name" value="TESTOSTERONE-REGULATED PROTEIN RP2"/>
    <property type="match status" value="1"/>
</dbReference>
<dbReference type="CDD" id="cd18870">
    <property type="entry name" value="NUDIX_AcylCoAdiphos_Nudt19"/>
    <property type="match status" value="1"/>
</dbReference>
<keyword evidence="5" id="KW-0460">Magnesium</keyword>
<dbReference type="InterPro" id="IPR000086">
    <property type="entry name" value="NUDIX_hydrolase_dom"/>
</dbReference>
<dbReference type="SUPFAM" id="SSF55811">
    <property type="entry name" value="Nudix"/>
    <property type="match status" value="1"/>
</dbReference>
<evidence type="ECO:0000256" key="5">
    <source>
        <dbReference type="ARBA" id="ARBA00022842"/>
    </source>
</evidence>
<dbReference type="PROSITE" id="PS51462">
    <property type="entry name" value="NUDIX"/>
    <property type="match status" value="1"/>
</dbReference>
<keyword evidence="3" id="KW-0479">Metal-binding</keyword>
<comment type="cofactor">
    <cofactor evidence="1">
        <name>Mn(2+)</name>
        <dbReference type="ChEBI" id="CHEBI:29035"/>
    </cofactor>
</comment>
<proteinExistence type="predicted"/>
<evidence type="ECO:0000256" key="3">
    <source>
        <dbReference type="ARBA" id="ARBA00022723"/>
    </source>
</evidence>
<reference evidence="9" key="1">
    <citation type="journal article" date="2019" name="Int. J. Syst. Evol. Microbiol.">
        <title>The Global Catalogue of Microorganisms (GCM) 10K type strain sequencing project: providing services to taxonomists for standard genome sequencing and annotation.</title>
        <authorList>
            <consortium name="The Broad Institute Genomics Platform"/>
            <consortium name="The Broad Institute Genome Sequencing Center for Infectious Disease"/>
            <person name="Wu L."/>
            <person name="Ma J."/>
        </authorList>
    </citation>
    <scope>NUCLEOTIDE SEQUENCE [LARGE SCALE GENOMIC DNA]</scope>
    <source>
        <strain evidence="9">CGMCC 1.12989</strain>
    </source>
</reference>
<dbReference type="InterPro" id="IPR015797">
    <property type="entry name" value="NUDIX_hydrolase-like_dom_sf"/>
</dbReference>
<accession>A0ABV8RUU6</accession>
<sequence length="267" mass="29217">MEPFEDFGADESPPPAIPAATLVIFRANPAGGPPQLLMVERSASMTFAGGAAVFPGGRVDPADRELAAVLAPYLGEEEIEEHAARIAAVRETLEETGLALGIDSPVTLEQAHAARASLLAQGAIGPVLEEFGWQLALDRLVPFARWCPRHRHLRIFDTRFYLYDIGTGAVDLMVDATENTHLFWATAQEALDLADSGKIMVIFPTRRNLERLAQFSSFADAVAHARDIPVRMLTPRIVDHEGARWLTIPDDLGYPVTREKLEDVSRG</sequence>
<dbReference type="Gene3D" id="3.90.79.10">
    <property type="entry name" value="Nucleoside Triphosphate Pyrophosphohydrolase"/>
    <property type="match status" value="1"/>
</dbReference>
<dbReference type="Proteomes" id="UP001595828">
    <property type="component" value="Unassembled WGS sequence"/>
</dbReference>
<feature type="domain" description="Nudix hydrolase" evidence="7">
    <location>
        <begin position="15"/>
        <end position="207"/>
    </location>
</feature>
<evidence type="ECO:0000256" key="1">
    <source>
        <dbReference type="ARBA" id="ARBA00001936"/>
    </source>
</evidence>
<dbReference type="RefSeq" id="WP_379539481.1">
    <property type="nucleotide sequence ID" value="NZ_JBHSDR010000006.1"/>
</dbReference>